<evidence type="ECO:0000256" key="1">
    <source>
        <dbReference type="ARBA" id="ARBA00005184"/>
    </source>
</evidence>
<dbReference type="SMART" id="SM00856">
    <property type="entry name" value="PMEI"/>
    <property type="match status" value="1"/>
</dbReference>
<dbReference type="InterPro" id="IPR033131">
    <property type="entry name" value="Pectinesterase_Asp_AS"/>
</dbReference>
<dbReference type="InterPro" id="IPR000070">
    <property type="entry name" value="Pectinesterase_cat"/>
</dbReference>
<dbReference type="RefSeq" id="XP_010259481.1">
    <property type="nucleotide sequence ID" value="XM_010261179.2"/>
</dbReference>
<dbReference type="GO" id="GO:0042545">
    <property type="term" value="P:cell wall modification"/>
    <property type="evidence" value="ECO:0007669"/>
    <property type="project" value="UniProtKB-UniRule"/>
</dbReference>
<dbReference type="FunCoup" id="A0A1U8ABK0">
    <property type="interactions" value="122"/>
</dbReference>
<dbReference type="InterPro" id="IPR006501">
    <property type="entry name" value="Pectinesterase_inhib_dom"/>
</dbReference>
<protein>
    <recommendedName>
        <fullName evidence="4 9">Pectinesterase</fullName>
        <ecNumber evidence="4 9">3.1.1.11</ecNumber>
    </recommendedName>
</protein>
<dbReference type="SUPFAM" id="SSF101148">
    <property type="entry name" value="Plant invertase/pectin methylesterase inhibitor"/>
    <property type="match status" value="1"/>
</dbReference>
<evidence type="ECO:0000313" key="11">
    <source>
        <dbReference type="RefSeq" id="XP_010259481.1"/>
    </source>
</evidence>
<evidence type="ECO:0000256" key="4">
    <source>
        <dbReference type="ARBA" id="ARBA00013229"/>
    </source>
</evidence>
<evidence type="ECO:0000313" key="10">
    <source>
        <dbReference type="Proteomes" id="UP000189703"/>
    </source>
</evidence>
<evidence type="ECO:0000256" key="3">
    <source>
        <dbReference type="ARBA" id="ARBA00007786"/>
    </source>
</evidence>
<dbReference type="CDD" id="cd15798">
    <property type="entry name" value="PMEI-like_3"/>
    <property type="match status" value="1"/>
</dbReference>
<comment type="catalytic activity">
    <reaction evidence="9">
        <text>[(1-&gt;4)-alpha-D-galacturonosyl methyl ester](n) + n H2O = [(1-&gt;4)-alpha-D-galacturonosyl](n) + n methanol + n H(+)</text>
        <dbReference type="Rhea" id="RHEA:22380"/>
        <dbReference type="Rhea" id="RHEA-COMP:14570"/>
        <dbReference type="Rhea" id="RHEA-COMP:14573"/>
        <dbReference type="ChEBI" id="CHEBI:15377"/>
        <dbReference type="ChEBI" id="CHEBI:15378"/>
        <dbReference type="ChEBI" id="CHEBI:17790"/>
        <dbReference type="ChEBI" id="CHEBI:140522"/>
        <dbReference type="ChEBI" id="CHEBI:140523"/>
        <dbReference type="EC" id="3.1.1.11"/>
    </reaction>
</comment>
<comment type="pathway">
    <text evidence="1 9">Glycan metabolism; pectin degradation; 2-dehydro-3-deoxy-D-gluconate from pectin: step 1/5.</text>
</comment>
<dbReference type="EC" id="3.1.1.11" evidence="4 9"/>
<gene>
    <name evidence="11" type="primary">LOC104598897</name>
</gene>
<evidence type="ECO:0000256" key="8">
    <source>
        <dbReference type="ARBA" id="ARBA00023180"/>
    </source>
</evidence>
<dbReference type="OMA" id="TIGSKRY"/>
<keyword evidence="6 9" id="KW-0063">Aspartyl esterase</keyword>
<organism evidence="10 11">
    <name type="scientific">Nelumbo nucifera</name>
    <name type="common">Sacred lotus</name>
    <dbReference type="NCBI Taxonomy" id="4432"/>
    <lineage>
        <taxon>Eukaryota</taxon>
        <taxon>Viridiplantae</taxon>
        <taxon>Streptophyta</taxon>
        <taxon>Embryophyta</taxon>
        <taxon>Tracheophyta</taxon>
        <taxon>Spermatophyta</taxon>
        <taxon>Magnoliopsida</taxon>
        <taxon>Proteales</taxon>
        <taxon>Nelumbonaceae</taxon>
        <taxon>Nelumbo</taxon>
    </lineage>
</organism>
<sequence>MKIFMHSIFARLLSLYIYTYIFCLLSSLSPSGPATMFIMRRRTKIQLLVLTISITLFLVQASSSIPVLHHLQIAHSACEGTLYPELCVSTLSSFPDLTSKTISQMISSTVNYTVKEVEISASNCTDIRKNLKAQDPLEQRALDDCLELFDETISELQTALSDLSPKSSPSKHYNDLQTLLSAAMTNQYTCLDGLSLGNEQVIREEIKQNLNNISHLVSNSLAMLTKMPKAADTLKDEVFPEYGKMAGRFPGWVSPKDRKLLQASTNTMKFDLVVAKDGSGNFRTIGEAVAAAPNSSATRFVIYIKAGTYFENVDVGKKKTMLMFVGDGIGKTVVKASRNVVDGWTTFRSATVAVVGNGFIARDMTIENAAGPSKHQAVALRSGSDLSAFYRCSFVGYQDTLYVHSLRQFYRECDIYGTVDFIFGNAAVVFQNCNLYARRPNANQKNIFTAQGREDPNQNTGISILNCKVTLAADLSPVKSSFHTYLGRPWKEYSRTVFIGSYLDDLINPAGWLEWSGNFGLSTLYYGEYMNKGPGSDTTNRVKWPGYRVINSSTEATQFTVASFIQGGGWLSSTGIPYSAGLS</sequence>
<dbReference type="UniPathway" id="UPA00545">
    <property type="reaction ID" value="UER00823"/>
</dbReference>
<dbReference type="Gene3D" id="1.20.140.40">
    <property type="entry name" value="Invertase/pectin methylesterase inhibitor family protein"/>
    <property type="match status" value="1"/>
</dbReference>
<dbReference type="Gene3D" id="2.160.20.10">
    <property type="entry name" value="Single-stranded right-handed beta-helix, Pectin lyase-like"/>
    <property type="match status" value="1"/>
</dbReference>
<dbReference type="InterPro" id="IPR012334">
    <property type="entry name" value="Pectin_lyas_fold"/>
</dbReference>
<dbReference type="AlphaFoldDB" id="A0A1U8ABK0"/>
<dbReference type="InterPro" id="IPR011050">
    <property type="entry name" value="Pectin_lyase_fold/virulence"/>
</dbReference>
<evidence type="ECO:0000256" key="5">
    <source>
        <dbReference type="ARBA" id="ARBA00022801"/>
    </source>
</evidence>
<dbReference type="KEGG" id="nnu:104598897"/>
<dbReference type="GO" id="GO:0030599">
    <property type="term" value="F:pectinesterase activity"/>
    <property type="evidence" value="ECO:0000318"/>
    <property type="project" value="GO_Central"/>
</dbReference>
<evidence type="ECO:0000256" key="2">
    <source>
        <dbReference type="ARBA" id="ARBA00006027"/>
    </source>
</evidence>
<dbReference type="GO" id="GO:0046910">
    <property type="term" value="F:pectinesterase inhibitor activity"/>
    <property type="evidence" value="ECO:0000318"/>
    <property type="project" value="GO_Central"/>
</dbReference>
<evidence type="ECO:0000256" key="6">
    <source>
        <dbReference type="ARBA" id="ARBA00023085"/>
    </source>
</evidence>
<dbReference type="InterPro" id="IPR035513">
    <property type="entry name" value="Invertase/methylesterase_inhib"/>
</dbReference>
<keyword evidence="10" id="KW-1185">Reference proteome</keyword>
<dbReference type="FunFam" id="2.160.20.10:FF:000001">
    <property type="entry name" value="Pectinesterase"/>
    <property type="match status" value="1"/>
</dbReference>
<comment type="similarity">
    <text evidence="3">In the C-terminal section; belongs to the pectinesterase family.</text>
</comment>
<dbReference type="GO" id="GO:0045490">
    <property type="term" value="P:pectin catabolic process"/>
    <property type="evidence" value="ECO:0007669"/>
    <property type="project" value="UniProtKB-UniRule"/>
</dbReference>
<dbReference type="FunFam" id="1.20.140.40:FF:000010">
    <property type="entry name" value="Pectinesterase"/>
    <property type="match status" value="1"/>
</dbReference>
<dbReference type="GeneID" id="104598897"/>
<dbReference type="NCBIfam" id="TIGR01614">
    <property type="entry name" value="PME_inhib"/>
    <property type="match status" value="1"/>
</dbReference>
<keyword evidence="7" id="KW-1015">Disulfide bond</keyword>
<comment type="similarity">
    <text evidence="2">In the N-terminal section; belongs to the PMEI family.</text>
</comment>
<keyword evidence="5 9" id="KW-0378">Hydrolase</keyword>
<proteinExistence type="inferred from homology"/>
<reference evidence="11" key="1">
    <citation type="submission" date="2025-08" db="UniProtKB">
        <authorList>
            <consortium name="RefSeq"/>
        </authorList>
    </citation>
    <scope>IDENTIFICATION</scope>
</reference>
<dbReference type="OrthoDB" id="2019149at2759"/>
<keyword evidence="8" id="KW-0325">Glycoprotein</keyword>
<dbReference type="PROSITE" id="PS00503">
    <property type="entry name" value="PECTINESTERASE_2"/>
    <property type="match status" value="1"/>
</dbReference>
<dbReference type="PANTHER" id="PTHR31707">
    <property type="entry name" value="PECTINESTERASE"/>
    <property type="match status" value="1"/>
</dbReference>
<dbReference type="STRING" id="4432.A0A1U8ABK0"/>
<accession>A0A1U8ABK0</accession>
<dbReference type="eggNOG" id="ENOG502QVXG">
    <property type="taxonomic scope" value="Eukaryota"/>
</dbReference>
<dbReference type="Pfam" id="PF01095">
    <property type="entry name" value="Pectinesterase"/>
    <property type="match status" value="1"/>
</dbReference>
<dbReference type="Pfam" id="PF04043">
    <property type="entry name" value="PMEI"/>
    <property type="match status" value="1"/>
</dbReference>
<dbReference type="SUPFAM" id="SSF51126">
    <property type="entry name" value="Pectin lyase-like"/>
    <property type="match status" value="1"/>
</dbReference>
<dbReference type="Proteomes" id="UP000189703">
    <property type="component" value="Unplaced"/>
</dbReference>
<evidence type="ECO:0000256" key="7">
    <source>
        <dbReference type="ARBA" id="ARBA00023157"/>
    </source>
</evidence>
<evidence type="ECO:0000256" key="9">
    <source>
        <dbReference type="RuleBase" id="RU000589"/>
    </source>
</evidence>
<name>A0A1U8ABK0_NELNU</name>